<dbReference type="InterPro" id="IPR004434">
    <property type="entry name" value="Isocitrate_DH_NAD"/>
</dbReference>
<keyword evidence="3" id="KW-0816">Tricarboxylic acid cycle</keyword>
<dbReference type="SUPFAM" id="SSF53659">
    <property type="entry name" value="Isocitrate/Isopropylmalate dehydrogenase-like"/>
    <property type="match status" value="1"/>
</dbReference>
<dbReference type="AlphaFoldDB" id="A0A6A7FXG5"/>
<dbReference type="Gene3D" id="3.40.718.10">
    <property type="entry name" value="Isopropylmalate Dehydrogenase"/>
    <property type="match status" value="1"/>
</dbReference>
<dbReference type="SMART" id="SM01329">
    <property type="entry name" value="Iso_dh"/>
    <property type="match status" value="1"/>
</dbReference>
<dbReference type="PANTHER" id="PTHR11835">
    <property type="entry name" value="DECARBOXYLATING DEHYDROGENASES-ISOCITRATE, ISOPROPYLMALATE, TARTRATE"/>
    <property type="match status" value="1"/>
</dbReference>
<evidence type="ECO:0000256" key="4">
    <source>
        <dbReference type="ARBA" id="ARBA00022946"/>
    </source>
</evidence>
<sequence length="382" mass="42330">MSRLSVNLLKSIYNRFAKPSKVSNVSHRQYYGTRLSEKSAEFPHAVYGGRHTVSLMAGDGIGPEMVNYVKEVFTTAGVPVEFENIKLDKLNNKQEDFHKALLSIRRNGVALKGSIESAYSDPLFTKSRNAMLRVELDLYANVIHCNSYKGVNSRYDIDTVIIRQNTEGEYAMKEHEIVPGVVESMKIITSLESVKLAHYAFNYATENNRKKITCVHKANIMKASDGLFLETMRNVAEEYPDIEFSDMIVDNMCMQLVSKPDQFDVIVAPNLYGLVCQNIVCGLAGGAGLYCGSNHGEKFSIFEPGTRNTASYLSHNVGNPVAMLSASVAMLNHLNLKTHADVIGSAIRKTISEDMIHTRDIGGSASSMDVVQNVIKHIKAHL</sequence>
<name>A0A6A7FXG5_9CRUS</name>
<evidence type="ECO:0000313" key="7">
    <source>
        <dbReference type="EMBL" id="LAC22685.1"/>
    </source>
</evidence>
<feature type="domain" description="Isopropylmalate dehydrogenase-like" evidence="6">
    <location>
        <begin position="52"/>
        <end position="374"/>
    </location>
</feature>
<reference evidence="7" key="1">
    <citation type="submission" date="2017-11" db="EMBL/GenBank/DDBJ databases">
        <title>The sensing device of the deep-sea amphipod.</title>
        <authorList>
            <person name="Kobayashi H."/>
            <person name="Nagahama T."/>
            <person name="Arai W."/>
            <person name="Sasagawa Y."/>
            <person name="Umeda M."/>
            <person name="Hayashi T."/>
            <person name="Nikaido I."/>
            <person name="Watanabe H."/>
            <person name="Oguri K."/>
            <person name="Kitazato H."/>
            <person name="Fujioka K."/>
            <person name="Kido Y."/>
            <person name="Takami H."/>
        </authorList>
    </citation>
    <scope>NUCLEOTIDE SEQUENCE</scope>
    <source>
        <tissue evidence="7">Whole body</tissue>
    </source>
</reference>
<protein>
    <submittedName>
        <fullName evidence="7">Isocitrate dehydrogenase [NAD] subunit gamma</fullName>
    </submittedName>
</protein>
<accession>A0A6A7FXG5</accession>
<comment type="subcellular location">
    <subcellularLocation>
        <location evidence="1">Mitochondrion</location>
    </subcellularLocation>
</comment>
<dbReference type="FunFam" id="3.40.718.10:FF:000001">
    <property type="entry name" value="Isocitrate dehydrogenase [NAD] subunit, mitochondrial"/>
    <property type="match status" value="1"/>
</dbReference>
<evidence type="ECO:0000256" key="2">
    <source>
        <dbReference type="ARBA" id="ARBA00007769"/>
    </source>
</evidence>
<organism evidence="7">
    <name type="scientific">Hirondellea gigas</name>
    <dbReference type="NCBI Taxonomy" id="1518452"/>
    <lineage>
        <taxon>Eukaryota</taxon>
        <taxon>Metazoa</taxon>
        <taxon>Ecdysozoa</taxon>
        <taxon>Arthropoda</taxon>
        <taxon>Crustacea</taxon>
        <taxon>Multicrustacea</taxon>
        <taxon>Malacostraca</taxon>
        <taxon>Eumalacostraca</taxon>
        <taxon>Peracarida</taxon>
        <taxon>Amphipoda</taxon>
        <taxon>Amphilochidea</taxon>
        <taxon>Lysianassida</taxon>
        <taxon>Lysianassidira</taxon>
        <taxon>Lysianassoidea</taxon>
        <taxon>Lysianassidae</taxon>
        <taxon>Hirondellea</taxon>
    </lineage>
</organism>
<evidence type="ECO:0000256" key="3">
    <source>
        <dbReference type="ARBA" id="ARBA00022532"/>
    </source>
</evidence>
<dbReference type="GO" id="GO:0006102">
    <property type="term" value="P:isocitrate metabolic process"/>
    <property type="evidence" value="ECO:0007669"/>
    <property type="project" value="TreeGrafter"/>
</dbReference>
<keyword evidence="4" id="KW-0809">Transit peptide</keyword>
<dbReference type="EMBL" id="IACT01003442">
    <property type="protein sequence ID" value="LAC22685.1"/>
    <property type="molecule type" value="mRNA"/>
</dbReference>
<dbReference type="NCBIfam" id="TIGR00175">
    <property type="entry name" value="mito_nad_idh"/>
    <property type="match status" value="1"/>
</dbReference>
<dbReference type="GO" id="GO:0005739">
    <property type="term" value="C:mitochondrion"/>
    <property type="evidence" value="ECO:0007669"/>
    <property type="project" value="UniProtKB-SubCell"/>
</dbReference>
<evidence type="ECO:0000256" key="1">
    <source>
        <dbReference type="ARBA" id="ARBA00004173"/>
    </source>
</evidence>
<proteinExistence type="evidence at transcript level"/>
<evidence type="ECO:0000256" key="5">
    <source>
        <dbReference type="ARBA" id="ARBA00023128"/>
    </source>
</evidence>
<dbReference type="GO" id="GO:0006099">
    <property type="term" value="P:tricarboxylic acid cycle"/>
    <property type="evidence" value="ECO:0007669"/>
    <property type="project" value="UniProtKB-KW"/>
</dbReference>
<evidence type="ECO:0000259" key="6">
    <source>
        <dbReference type="SMART" id="SM01329"/>
    </source>
</evidence>
<dbReference type="InterPro" id="IPR024084">
    <property type="entry name" value="IsoPropMal-DH-like_dom"/>
</dbReference>
<dbReference type="PANTHER" id="PTHR11835:SF60">
    <property type="entry name" value="ISOCITRATE DEHYDROGENASE [NAD] SUBUNIT, MITOCHONDRIAL"/>
    <property type="match status" value="1"/>
</dbReference>
<keyword evidence="5" id="KW-0496">Mitochondrion</keyword>
<comment type="similarity">
    <text evidence="2">Belongs to the isocitrate and isopropylmalate dehydrogenases family.</text>
</comment>
<dbReference type="Pfam" id="PF00180">
    <property type="entry name" value="Iso_dh"/>
    <property type="match status" value="1"/>
</dbReference>